<dbReference type="Proteomes" id="UP001431209">
    <property type="component" value="Unassembled WGS sequence"/>
</dbReference>
<dbReference type="Pfam" id="PF10558">
    <property type="entry name" value="MTP18"/>
    <property type="match status" value="2"/>
</dbReference>
<reference evidence="5 6" key="1">
    <citation type="submission" date="2024-03" db="EMBL/GenBank/DDBJ databases">
        <title>The Acrasis kona genome and developmental transcriptomes reveal deep origins of eukaryotic multicellular pathways.</title>
        <authorList>
            <person name="Sheikh S."/>
            <person name="Fu C.-J."/>
            <person name="Brown M.W."/>
            <person name="Baldauf S.L."/>
        </authorList>
    </citation>
    <scope>NUCLEOTIDE SEQUENCE [LARGE SCALE GENOMIC DNA]</scope>
    <source>
        <strain evidence="5 6">ATCC MYA-3509</strain>
    </source>
</reference>
<evidence type="ECO:0000256" key="4">
    <source>
        <dbReference type="SAM" id="MobiDB-lite"/>
    </source>
</evidence>
<dbReference type="AlphaFoldDB" id="A0AAW2YV98"/>
<dbReference type="GO" id="GO:0005739">
    <property type="term" value="C:mitochondrion"/>
    <property type="evidence" value="ECO:0007669"/>
    <property type="project" value="TreeGrafter"/>
</dbReference>
<dbReference type="GO" id="GO:0000266">
    <property type="term" value="P:mitochondrial fission"/>
    <property type="evidence" value="ECO:0007669"/>
    <property type="project" value="TreeGrafter"/>
</dbReference>
<comment type="similarity">
    <text evidence="1">Belongs to the MTFP1 family.</text>
</comment>
<dbReference type="InterPro" id="IPR019560">
    <property type="entry name" value="Mitochondrial_18_kDa_protein"/>
</dbReference>
<accession>A0AAW2YV98</accession>
<evidence type="ECO:0000313" key="6">
    <source>
        <dbReference type="Proteomes" id="UP001431209"/>
    </source>
</evidence>
<comment type="caution">
    <text evidence="5">The sequence shown here is derived from an EMBL/GenBank/DDBJ whole genome shotgun (WGS) entry which is preliminary data.</text>
</comment>
<organism evidence="5 6">
    <name type="scientific">Acrasis kona</name>
    <dbReference type="NCBI Taxonomy" id="1008807"/>
    <lineage>
        <taxon>Eukaryota</taxon>
        <taxon>Discoba</taxon>
        <taxon>Heterolobosea</taxon>
        <taxon>Tetramitia</taxon>
        <taxon>Eutetramitia</taxon>
        <taxon>Acrasidae</taxon>
        <taxon>Acrasis</taxon>
    </lineage>
</organism>
<dbReference type="PANTHER" id="PTHR11001:SF2">
    <property type="entry name" value="MITOCHONDRIAL FISSION PROCESS PROTEIN 1"/>
    <property type="match status" value="1"/>
</dbReference>
<proteinExistence type="inferred from homology"/>
<dbReference type="PANTHER" id="PTHR11001">
    <property type="entry name" value="MITOCHONDRIAL FISSION PROCESS PROTEIN 1"/>
    <property type="match status" value="1"/>
</dbReference>
<evidence type="ECO:0000313" key="5">
    <source>
        <dbReference type="EMBL" id="KAL0481367.1"/>
    </source>
</evidence>
<feature type="region of interest" description="Disordered" evidence="4">
    <location>
        <begin position="1"/>
        <end position="20"/>
    </location>
</feature>
<feature type="region of interest" description="Disordered" evidence="4">
    <location>
        <begin position="25"/>
        <end position="56"/>
    </location>
</feature>
<evidence type="ECO:0000256" key="3">
    <source>
        <dbReference type="ARBA" id="ARBA00029631"/>
    </source>
</evidence>
<evidence type="ECO:0000256" key="2">
    <source>
        <dbReference type="ARBA" id="ARBA00017835"/>
    </source>
</evidence>
<evidence type="ECO:0000256" key="1">
    <source>
        <dbReference type="ARBA" id="ARBA00009224"/>
    </source>
</evidence>
<protein>
    <recommendedName>
        <fullName evidence="2">Mitochondrial fission process protein 1</fullName>
    </recommendedName>
    <alternativeName>
        <fullName evidence="3">Mitochondrial 18 kDa protein</fullName>
    </alternativeName>
</protein>
<dbReference type="EMBL" id="JAOPGA020000760">
    <property type="protein sequence ID" value="KAL0481367.1"/>
    <property type="molecule type" value="Genomic_DNA"/>
</dbReference>
<sequence>MGNSHPSPSPQVEQEPQPKRIEELVSPEANKGLEKVEVQADGSRPNTQKLSGEQAQDAVHSELDKTLVVTEDVLEDSKLRYAAYANRIRTALVASSRYLAYTSDFGEAFRPVVHKNFVRAAYGISWVYVAGDVAVETMRERERGSDNNIVARTFTKRALFQSTASMILPMFFVHQTVHVAAAVMKKFGGTNRWIPTIAGLAVIPALPYLFDHPVEYALDKTFDTVWPVPGEHLGHSTHNEQKPNVE</sequence>
<keyword evidence="6" id="KW-1185">Reference proteome</keyword>
<feature type="compositionally biased region" description="Polar residues" evidence="4">
    <location>
        <begin position="44"/>
        <end position="54"/>
    </location>
</feature>
<gene>
    <name evidence="5" type="ORF">AKO1_004435</name>
</gene>
<name>A0AAW2YV98_9EUKA</name>